<keyword evidence="3" id="KW-1185">Reference proteome</keyword>
<organism evidence="2 3">
    <name type="scientific">Cinnamomum micranthum f. kanehirae</name>
    <dbReference type="NCBI Taxonomy" id="337451"/>
    <lineage>
        <taxon>Eukaryota</taxon>
        <taxon>Viridiplantae</taxon>
        <taxon>Streptophyta</taxon>
        <taxon>Embryophyta</taxon>
        <taxon>Tracheophyta</taxon>
        <taxon>Spermatophyta</taxon>
        <taxon>Magnoliopsida</taxon>
        <taxon>Magnoliidae</taxon>
        <taxon>Laurales</taxon>
        <taxon>Lauraceae</taxon>
        <taxon>Cinnamomum</taxon>
    </lineage>
</organism>
<accession>A0A3S3N456</accession>
<dbReference type="Proteomes" id="UP000283530">
    <property type="component" value="Unassembled WGS sequence"/>
</dbReference>
<dbReference type="EMBL" id="QPKB01000006">
    <property type="protein sequence ID" value="RWR87937.1"/>
    <property type="molecule type" value="Genomic_DNA"/>
</dbReference>
<evidence type="ECO:0000313" key="2">
    <source>
        <dbReference type="EMBL" id="RWR87937.1"/>
    </source>
</evidence>
<evidence type="ECO:0000313" key="3">
    <source>
        <dbReference type="Proteomes" id="UP000283530"/>
    </source>
</evidence>
<dbReference type="OrthoDB" id="1937804at2759"/>
<sequence length="107" mass="11895">MTEFKRKKGPNIGKSLISTDPTPLPYQSLPELYPNAKASASGVCDHHSSLQHLNYPIIQLEQQPQDSSVSHLDHTDENQTIMEGGELGPLKCIPADPLNEFWELNES</sequence>
<protein>
    <submittedName>
        <fullName evidence="2">Uncharacterized protein</fullName>
    </submittedName>
</protein>
<reference evidence="2 3" key="1">
    <citation type="journal article" date="2019" name="Nat. Plants">
        <title>Stout camphor tree genome fills gaps in understanding of flowering plant genome evolution.</title>
        <authorList>
            <person name="Chaw S.M."/>
            <person name="Liu Y.C."/>
            <person name="Wu Y.W."/>
            <person name="Wang H.Y."/>
            <person name="Lin C.I."/>
            <person name="Wu C.S."/>
            <person name="Ke H.M."/>
            <person name="Chang L.Y."/>
            <person name="Hsu C.Y."/>
            <person name="Yang H.T."/>
            <person name="Sudianto E."/>
            <person name="Hsu M.H."/>
            <person name="Wu K.P."/>
            <person name="Wang L.N."/>
            <person name="Leebens-Mack J.H."/>
            <person name="Tsai I.J."/>
        </authorList>
    </citation>
    <scope>NUCLEOTIDE SEQUENCE [LARGE SCALE GENOMIC DNA]</scope>
    <source>
        <strain evidence="3">cv. Chaw 1501</strain>
        <tissue evidence="2">Young leaves</tissue>
    </source>
</reference>
<gene>
    <name evidence="2" type="ORF">CKAN_01690300</name>
</gene>
<comment type="caution">
    <text evidence="2">The sequence shown here is derived from an EMBL/GenBank/DDBJ whole genome shotgun (WGS) entry which is preliminary data.</text>
</comment>
<proteinExistence type="predicted"/>
<feature type="region of interest" description="Disordered" evidence="1">
    <location>
        <begin position="1"/>
        <end position="24"/>
    </location>
</feature>
<evidence type="ECO:0000256" key="1">
    <source>
        <dbReference type="SAM" id="MobiDB-lite"/>
    </source>
</evidence>
<name>A0A3S3N456_9MAGN</name>
<dbReference type="AlphaFoldDB" id="A0A3S3N456"/>